<dbReference type="PROSITE" id="PS00455">
    <property type="entry name" value="AMP_BINDING"/>
    <property type="match status" value="1"/>
</dbReference>
<dbReference type="Pfam" id="PF00501">
    <property type="entry name" value="AMP-binding"/>
    <property type="match status" value="1"/>
</dbReference>
<accession>A0A9W8AMQ0</accession>
<comment type="similarity">
    <text evidence="1">Belongs to the ATP-dependent AMP-binding enzyme family.</text>
</comment>
<dbReference type="EMBL" id="JANBPY010001234">
    <property type="protein sequence ID" value="KAJ1960952.1"/>
    <property type="molecule type" value="Genomic_DNA"/>
</dbReference>
<evidence type="ECO:0000256" key="3">
    <source>
        <dbReference type="ARBA" id="ARBA00022741"/>
    </source>
</evidence>
<dbReference type="GO" id="GO:0005524">
    <property type="term" value="F:ATP binding"/>
    <property type="evidence" value="ECO:0007669"/>
    <property type="project" value="UniProtKB-KW"/>
</dbReference>
<dbReference type="GO" id="GO:0004467">
    <property type="term" value="F:long-chain fatty acid-CoA ligase activity"/>
    <property type="evidence" value="ECO:0007669"/>
    <property type="project" value="UniProtKB-EC"/>
</dbReference>
<evidence type="ECO:0000256" key="4">
    <source>
        <dbReference type="ARBA" id="ARBA00022840"/>
    </source>
</evidence>
<reference evidence="7" key="1">
    <citation type="submission" date="2022-07" db="EMBL/GenBank/DDBJ databases">
        <title>Phylogenomic reconstructions and comparative analyses of Kickxellomycotina fungi.</title>
        <authorList>
            <person name="Reynolds N.K."/>
            <person name="Stajich J.E."/>
            <person name="Barry K."/>
            <person name="Grigoriev I.V."/>
            <person name="Crous P."/>
            <person name="Smith M.E."/>
        </authorList>
    </citation>
    <scope>NUCLEOTIDE SEQUENCE</scope>
    <source>
        <strain evidence="7">RSA 1196</strain>
    </source>
</reference>
<sequence>MLTFVHEPAANDKEGPVYRNVLSKDGLVTCPHKDIQTGYDLFQDIARQYPDQELMGHRRVLGIVEEEKWVTKKVGGEQVREKKTWKYFKLSGFEWYTGRDLSTMVREIGSGLKQLGVTAKANVNLFAPTSCEWQFFSQGCFYLGASISTAYDTLGEEGLLHALNQCEVAYMFTKVDLVKTIASIADRTEYLTTVVYFGDVDSKGEEELKKLRDAKEGIRVISLDEVRALGRDHPADPQPPQPEDMACIMYTSGSTGPPKGVMLTHANIIASMGAAKKVVGKFYQPGDSILAYLPLAHILEMLVELTLMSLGTKVGYGTPRTLTNQSVRECLGDLCEMQPTLLVGVPQVWDTIRKGVLATLDKAGPVARTVFDAAYRAKWWLMQRGWPTAFLDKLVFHKVQSQTGGKLRYALSGGAGISRDSQEFLSVTLCPIIQGYGMTETSGIIALMDPTCFALRRVGPPLPSVEVKLKDVEGTEYRGAQGQGEVWVRGPSITKGYYKQDDLTKQVLTEDGWFQTGDIGEWQADGQLAIIDRLKNLVKLSHGEYVALEKLESVYKSSLLVGNLCVYADSSMTRPVALVVPNQNALASFAEAEGLTDKASSENHEHDWEHLTQLPEIRQAVLKSCLEAASQNNLASAERLSDVYVVAEEWTPQNNMLTAAQKLNRSYVVKHYKKQLDDMNSDN</sequence>
<gene>
    <name evidence="7" type="primary">FAA4</name>
    <name evidence="7" type="ORF">IWQ62_004035</name>
</gene>
<dbReference type="GO" id="GO:0005886">
    <property type="term" value="C:plasma membrane"/>
    <property type="evidence" value="ECO:0007669"/>
    <property type="project" value="TreeGrafter"/>
</dbReference>
<evidence type="ECO:0000256" key="5">
    <source>
        <dbReference type="ARBA" id="ARBA00036813"/>
    </source>
</evidence>
<dbReference type="PANTHER" id="PTHR43272">
    <property type="entry name" value="LONG-CHAIN-FATTY-ACID--COA LIGASE"/>
    <property type="match status" value="1"/>
</dbReference>
<organism evidence="7 8">
    <name type="scientific">Dispira parvispora</name>
    <dbReference type="NCBI Taxonomy" id="1520584"/>
    <lineage>
        <taxon>Eukaryota</taxon>
        <taxon>Fungi</taxon>
        <taxon>Fungi incertae sedis</taxon>
        <taxon>Zoopagomycota</taxon>
        <taxon>Kickxellomycotina</taxon>
        <taxon>Dimargaritomycetes</taxon>
        <taxon>Dimargaritales</taxon>
        <taxon>Dimargaritaceae</taxon>
        <taxon>Dispira</taxon>
    </lineage>
</organism>
<dbReference type="PANTHER" id="PTHR43272:SF83">
    <property type="entry name" value="ACYL-COA SYNTHETASE LONG-CHAIN, ISOFORM J"/>
    <property type="match status" value="1"/>
</dbReference>
<dbReference type="GO" id="GO:0035336">
    <property type="term" value="P:long-chain fatty-acyl-CoA metabolic process"/>
    <property type="evidence" value="ECO:0007669"/>
    <property type="project" value="TreeGrafter"/>
</dbReference>
<dbReference type="InterPro" id="IPR020845">
    <property type="entry name" value="AMP-binding_CS"/>
</dbReference>
<dbReference type="GO" id="GO:0005783">
    <property type="term" value="C:endoplasmic reticulum"/>
    <property type="evidence" value="ECO:0007669"/>
    <property type="project" value="TreeGrafter"/>
</dbReference>
<dbReference type="AlphaFoldDB" id="A0A9W8AMQ0"/>
<keyword evidence="3" id="KW-0547">Nucleotide-binding</keyword>
<evidence type="ECO:0000313" key="7">
    <source>
        <dbReference type="EMBL" id="KAJ1960952.1"/>
    </source>
</evidence>
<dbReference type="InterPro" id="IPR000873">
    <property type="entry name" value="AMP-dep_synth/lig_dom"/>
</dbReference>
<evidence type="ECO:0000313" key="8">
    <source>
        <dbReference type="Proteomes" id="UP001150925"/>
    </source>
</evidence>
<dbReference type="InterPro" id="IPR042099">
    <property type="entry name" value="ANL_N_sf"/>
</dbReference>
<dbReference type="Gene3D" id="3.40.50.12780">
    <property type="entry name" value="N-terminal domain of ligase-like"/>
    <property type="match status" value="1"/>
</dbReference>
<feature type="domain" description="AMP-dependent synthetase/ligase" evidence="6">
    <location>
        <begin position="91"/>
        <end position="498"/>
    </location>
</feature>
<dbReference type="OrthoDB" id="1700726at2759"/>
<proteinExistence type="inferred from homology"/>
<keyword evidence="2 7" id="KW-0436">Ligase</keyword>
<keyword evidence="4" id="KW-0067">ATP-binding</keyword>
<dbReference type="Proteomes" id="UP001150925">
    <property type="component" value="Unassembled WGS sequence"/>
</dbReference>
<comment type="catalytic activity">
    <reaction evidence="5">
        <text>a long-chain fatty acid + ATP + CoA = a long-chain fatty acyl-CoA + AMP + diphosphate</text>
        <dbReference type="Rhea" id="RHEA:15421"/>
        <dbReference type="ChEBI" id="CHEBI:30616"/>
        <dbReference type="ChEBI" id="CHEBI:33019"/>
        <dbReference type="ChEBI" id="CHEBI:57287"/>
        <dbReference type="ChEBI" id="CHEBI:57560"/>
        <dbReference type="ChEBI" id="CHEBI:83139"/>
        <dbReference type="ChEBI" id="CHEBI:456215"/>
        <dbReference type="EC" id="6.2.1.3"/>
    </reaction>
</comment>
<evidence type="ECO:0000256" key="2">
    <source>
        <dbReference type="ARBA" id="ARBA00022598"/>
    </source>
</evidence>
<dbReference type="EC" id="6.2.1.3" evidence="7"/>
<keyword evidence="8" id="KW-1185">Reference proteome</keyword>
<dbReference type="GO" id="GO:0005811">
    <property type="term" value="C:lipid droplet"/>
    <property type="evidence" value="ECO:0007669"/>
    <property type="project" value="TreeGrafter"/>
</dbReference>
<comment type="caution">
    <text evidence="7">The sequence shown here is derived from an EMBL/GenBank/DDBJ whole genome shotgun (WGS) entry which is preliminary data.</text>
</comment>
<evidence type="ECO:0000259" key="6">
    <source>
        <dbReference type="Pfam" id="PF00501"/>
    </source>
</evidence>
<protein>
    <submittedName>
        <fullName evidence="7">Long-chain fatty acid-CoA ligase</fullName>
        <ecNumber evidence="7">6.2.1.3</ecNumber>
    </submittedName>
</protein>
<evidence type="ECO:0000256" key="1">
    <source>
        <dbReference type="ARBA" id="ARBA00006432"/>
    </source>
</evidence>
<name>A0A9W8AMQ0_9FUNG</name>
<dbReference type="SUPFAM" id="SSF56801">
    <property type="entry name" value="Acetyl-CoA synthetase-like"/>
    <property type="match status" value="1"/>
</dbReference>